<evidence type="ECO:0000313" key="3">
    <source>
        <dbReference type="Proteomes" id="UP000576082"/>
    </source>
</evidence>
<evidence type="ECO:0000313" key="2">
    <source>
        <dbReference type="EMBL" id="NME71783.1"/>
    </source>
</evidence>
<gene>
    <name evidence="2" type="ORF">HHU12_27710</name>
</gene>
<keyword evidence="3" id="KW-1185">Reference proteome</keyword>
<reference evidence="2 3" key="1">
    <citation type="submission" date="2020-04" db="EMBL/GenBank/DDBJ databases">
        <title>Flammeovirga sp. SR4, a novel species isolated from seawater.</title>
        <authorList>
            <person name="Wang X."/>
        </authorList>
    </citation>
    <scope>NUCLEOTIDE SEQUENCE [LARGE SCALE GENOMIC DNA]</scope>
    <source>
        <strain evidence="2 3">ATCC 23126</strain>
    </source>
</reference>
<dbReference type="AlphaFoldDB" id="A0A7X9RZX1"/>
<feature type="signal peptide" evidence="1">
    <location>
        <begin position="1"/>
        <end position="20"/>
    </location>
</feature>
<dbReference type="EMBL" id="JABANE010000114">
    <property type="protein sequence ID" value="NME71783.1"/>
    <property type="molecule type" value="Genomic_DNA"/>
</dbReference>
<sequence>MRFLLVFALLLTLFLNESSAQSSNQGNIELSGSLGPAFGGGKTSFYGNAELNYFMSSNMSLTAGYEYLQDRHSFILGNRIYFVPDFHFSMKGVLVSQTDFALGGGYSRGIADNVALQINGDWYFARKMFALSFGLAFRI</sequence>
<keyword evidence="1" id="KW-0732">Signal</keyword>
<protein>
    <recommendedName>
        <fullName evidence="4">Outer membrane protein beta-barrel domain-containing protein</fullName>
    </recommendedName>
</protein>
<proteinExistence type="predicted"/>
<name>A0A7X9RZX1_9BACT</name>
<evidence type="ECO:0008006" key="4">
    <source>
        <dbReference type="Google" id="ProtNLM"/>
    </source>
</evidence>
<accession>A0A7X9RZX1</accession>
<dbReference type="RefSeq" id="WP_169659989.1">
    <property type="nucleotide sequence ID" value="NZ_JABANE010000114.1"/>
</dbReference>
<organism evidence="2 3">
    <name type="scientific">Flammeovirga aprica JL-4</name>
    <dbReference type="NCBI Taxonomy" id="694437"/>
    <lineage>
        <taxon>Bacteria</taxon>
        <taxon>Pseudomonadati</taxon>
        <taxon>Bacteroidota</taxon>
        <taxon>Cytophagia</taxon>
        <taxon>Cytophagales</taxon>
        <taxon>Flammeovirgaceae</taxon>
        <taxon>Flammeovirga</taxon>
    </lineage>
</organism>
<dbReference type="Proteomes" id="UP000576082">
    <property type="component" value="Unassembled WGS sequence"/>
</dbReference>
<comment type="caution">
    <text evidence="2">The sequence shown here is derived from an EMBL/GenBank/DDBJ whole genome shotgun (WGS) entry which is preliminary data.</text>
</comment>
<feature type="chain" id="PRO_5030979325" description="Outer membrane protein beta-barrel domain-containing protein" evidence="1">
    <location>
        <begin position="21"/>
        <end position="139"/>
    </location>
</feature>
<evidence type="ECO:0000256" key="1">
    <source>
        <dbReference type="SAM" id="SignalP"/>
    </source>
</evidence>